<dbReference type="EMBL" id="MHPA01000004">
    <property type="protein sequence ID" value="OGZ74004.1"/>
    <property type="molecule type" value="Genomic_DNA"/>
</dbReference>
<sequence length="82" mass="9668">MAKSPKEKALTSDQEFFIWDYTLRQKEPDDRHPNDVIQTDYNGDRCRYLLDMAKWHQITFCDTCSKAKQECRCGVNPINVIP</sequence>
<dbReference type="AlphaFoldDB" id="A0A1G2IGY7"/>
<evidence type="ECO:0000313" key="1">
    <source>
        <dbReference type="EMBL" id="OGZ74004.1"/>
    </source>
</evidence>
<proteinExistence type="predicted"/>
<organism evidence="1 2">
    <name type="scientific">Candidatus Staskawiczbacteria bacterium RIFCSPLOWO2_01_FULL_38_12b</name>
    <dbReference type="NCBI Taxonomy" id="1802214"/>
    <lineage>
        <taxon>Bacteria</taxon>
        <taxon>Candidatus Staskawicziibacteriota</taxon>
    </lineage>
</organism>
<name>A0A1G2IGY7_9BACT</name>
<dbReference type="Proteomes" id="UP000176774">
    <property type="component" value="Unassembled WGS sequence"/>
</dbReference>
<dbReference type="STRING" id="1802214.A2908_04760"/>
<comment type="caution">
    <text evidence="1">The sequence shown here is derived from an EMBL/GenBank/DDBJ whole genome shotgun (WGS) entry which is preliminary data.</text>
</comment>
<accession>A0A1G2IGY7</accession>
<evidence type="ECO:0000313" key="2">
    <source>
        <dbReference type="Proteomes" id="UP000176774"/>
    </source>
</evidence>
<gene>
    <name evidence="1" type="ORF">A2908_04760</name>
</gene>
<reference evidence="1 2" key="1">
    <citation type="journal article" date="2016" name="Nat. Commun.">
        <title>Thousands of microbial genomes shed light on interconnected biogeochemical processes in an aquifer system.</title>
        <authorList>
            <person name="Anantharaman K."/>
            <person name="Brown C.T."/>
            <person name="Hug L.A."/>
            <person name="Sharon I."/>
            <person name="Castelle C.J."/>
            <person name="Probst A.J."/>
            <person name="Thomas B.C."/>
            <person name="Singh A."/>
            <person name="Wilkins M.J."/>
            <person name="Karaoz U."/>
            <person name="Brodie E.L."/>
            <person name="Williams K.H."/>
            <person name="Hubbard S.S."/>
            <person name="Banfield J.F."/>
        </authorList>
    </citation>
    <scope>NUCLEOTIDE SEQUENCE [LARGE SCALE GENOMIC DNA]</scope>
</reference>
<protein>
    <submittedName>
        <fullName evidence="1">Uncharacterized protein</fullName>
    </submittedName>
</protein>